<evidence type="ECO:0000256" key="6">
    <source>
        <dbReference type="ARBA" id="ARBA00048576"/>
    </source>
</evidence>
<dbReference type="InterPro" id="IPR018311">
    <property type="entry name" value="Autoind_synth_CS"/>
</dbReference>
<keyword evidence="5 7" id="KW-0071">Autoinducer synthesis</keyword>
<keyword evidence="9" id="KW-0614">Plasmid</keyword>
<gene>
    <name evidence="9" type="ORF">CJO77_19785</name>
</gene>
<comment type="catalytic activity">
    <reaction evidence="6 8">
        <text>a fatty acyl-[ACP] + S-adenosyl-L-methionine = an N-acyl-L-homoserine lactone + S-methyl-5'-thioadenosine + holo-[ACP] + H(+)</text>
        <dbReference type="Rhea" id="RHEA:10096"/>
        <dbReference type="Rhea" id="RHEA-COMP:9685"/>
        <dbReference type="Rhea" id="RHEA-COMP:14125"/>
        <dbReference type="ChEBI" id="CHEBI:15378"/>
        <dbReference type="ChEBI" id="CHEBI:17509"/>
        <dbReference type="ChEBI" id="CHEBI:55474"/>
        <dbReference type="ChEBI" id="CHEBI:59789"/>
        <dbReference type="ChEBI" id="CHEBI:64479"/>
        <dbReference type="ChEBI" id="CHEBI:138651"/>
        <dbReference type="EC" id="2.3.1.184"/>
    </reaction>
</comment>
<dbReference type="PROSITE" id="PS00949">
    <property type="entry name" value="AUTOINDUCER_SYNTH_1"/>
    <property type="match status" value="1"/>
</dbReference>
<dbReference type="Proteomes" id="UP000261758">
    <property type="component" value="Plasmid unnamed"/>
</dbReference>
<dbReference type="InterPro" id="IPR001690">
    <property type="entry name" value="Autoind_synthase"/>
</dbReference>
<proteinExistence type="inferred from homology"/>
<evidence type="ECO:0000256" key="1">
    <source>
        <dbReference type="ARBA" id="ARBA00012340"/>
    </source>
</evidence>
<dbReference type="EC" id="2.3.1.184" evidence="1 8"/>
<evidence type="ECO:0000256" key="5">
    <source>
        <dbReference type="ARBA" id="ARBA00022929"/>
    </source>
</evidence>
<dbReference type="AlphaFoldDB" id="A0AAD0WI95"/>
<reference evidence="9 10" key="1">
    <citation type="submission" date="2017-08" db="EMBL/GenBank/DDBJ databases">
        <title>Genome sequences of Ralstonia solanacearum Species Complex (RSSC) isolated from Potato bacterial wilts in Korea.</title>
        <authorList>
            <person name="Cho H."/>
            <person name="Song E.-S."/>
            <person name="Lee Y.K."/>
            <person name="Lee S."/>
            <person name="Lee S.-W."/>
            <person name="Jo A."/>
            <person name="Kim J.-G."/>
            <person name="Hwang I."/>
        </authorList>
    </citation>
    <scope>NUCLEOTIDE SEQUENCE [LARGE SCALE GENOMIC DNA]</scope>
    <source>
        <strain evidence="9 10">T98</strain>
        <plasmid evidence="9 10">unnamed</plasmid>
    </source>
</reference>
<dbReference type="GO" id="GO:0009372">
    <property type="term" value="P:quorum sensing"/>
    <property type="evidence" value="ECO:0007669"/>
    <property type="project" value="UniProtKB-UniRule"/>
</dbReference>
<dbReference type="PROSITE" id="PS51187">
    <property type="entry name" value="AUTOINDUCER_SYNTH_2"/>
    <property type="match status" value="1"/>
</dbReference>
<dbReference type="InterPro" id="IPR016181">
    <property type="entry name" value="Acyl_CoA_acyltransferase"/>
</dbReference>
<keyword evidence="4 8" id="KW-0949">S-adenosyl-L-methionine</keyword>
<evidence type="ECO:0000256" key="4">
    <source>
        <dbReference type="ARBA" id="ARBA00022691"/>
    </source>
</evidence>
<dbReference type="PANTHER" id="PTHR39322:SF1">
    <property type="entry name" value="ISOVALERYL-HOMOSERINE LACTONE SYNTHASE"/>
    <property type="match status" value="1"/>
</dbReference>
<dbReference type="PRINTS" id="PR01549">
    <property type="entry name" value="AUTOINDCRSYN"/>
</dbReference>
<evidence type="ECO:0000256" key="2">
    <source>
        <dbReference type="ARBA" id="ARBA00022654"/>
    </source>
</evidence>
<dbReference type="PANTHER" id="PTHR39322">
    <property type="entry name" value="ACYL-HOMOSERINE-LACTONE SYNTHASE"/>
    <property type="match status" value="1"/>
</dbReference>
<name>A0AAD0WI95_RALSL</name>
<dbReference type="Pfam" id="PF00765">
    <property type="entry name" value="Autoind_synth"/>
    <property type="match status" value="1"/>
</dbReference>
<evidence type="ECO:0000256" key="7">
    <source>
        <dbReference type="PROSITE-ProRule" id="PRU00533"/>
    </source>
</evidence>
<dbReference type="GO" id="GO:0061579">
    <property type="term" value="F:N-acyl homoserine lactone synthase activity"/>
    <property type="evidence" value="ECO:0007669"/>
    <property type="project" value="UniProtKB-UniRule"/>
</dbReference>
<keyword evidence="3 8" id="KW-0808">Transferase</keyword>
<dbReference type="SUPFAM" id="SSF55729">
    <property type="entry name" value="Acyl-CoA N-acyltransferases (Nat)"/>
    <property type="match status" value="1"/>
</dbReference>
<dbReference type="GO" id="GO:0007165">
    <property type="term" value="P:signal transduction"/>
    <property type="evidence" value="ECO:0007669"/>
    <property type="project" value="TreeGrafter"/>
</dbReference>
<protein>
    <recommendedName>
        <fullName evidence="1 8">Acyl-homoserine-lactone synthase</fullName>
        <ecNumber evidence="1 8">2.3.1.184</ecNumber>
    </recommendedName>
    <alternativeName>
        <fullName evidence="8">Autoinducer synthesis protein</fullName>
    </alternativeName>
</protein>
<evidence type="ECO:0000313" key="10">
    <source>
        <dbReference type="Proteomes" id="UP000261758"/>
    </source>
</evidence>
<accession>A0AAD0WI95</accession>
<dbReference type="EMBL" id="CP022760">
    <property type="protein sequence ID" value="AXV83809.1"/>
    <property type="molecule type" value="Genomic_DNA"/>
</dbReference>
<dbReference type="Gene3D" id="3.40.630.30">
    <property type="match status" value="1"/>
</dbReference>
<evidence type="ECO:0000256" key="3">
    <source>
        <dbReference type="ARBA" id="ARBA00022679"/>
    </source>
</evidence>
<organism evidence="9 10">
    <name type="scientific">Ralstonia solanacearum</name>
    <name type="common">Pseudomonas solanacearum</name>
    <dbReference type="NCBI Taxonomy" id="305"/>
    <lineage>
        <taxon>Bacteria</taxon>
        <taxon>Pseudomonadati</taxon>
        <taxon>Pseudomonadota</taxon>
        <taxon>Betaproteobacteria</taxon>
        <taxon>Burkholderiales</taxon>
        <taxon>Burkholderiaceae</taxon>
        <taxon>Ralstonia</taxon>
        <taxon>Ralstonia solanacearum species complex</taxon>
    </lineage>
</organism>
<evidence type="ECO:0000256" key="8">
    <source>
        <dbReference type="RuleBase" id="RU361135"/>
    </source>
</evidence>
<keyword evidence="2 7" id="KW-0673">Quorum sensing</keyword>
<sequence length="209" mass="23900">MQIVVNHNANKKEQDPRFMFFRRGGVRFIFGDRETLKPAIVSNLGHYRYKVFVERLKWHLPCEEGREFDQFDRSDTMHLIALGDREEIVGCARLLPTTRPYLLESVFPALLNGQPAPSSPQVWELSRFAAVDFSQDRRSVMKQFSVREAVELMRISMVCAKYCGARKLVTVSPMGVERLLAWAGFSWVRAGRPLEFGGELVVAGYIDVA</sequence>
<comment type="similarity">
    <text evidence="7 8">Belongs to the autoinducer synthase family.</text>
</comment>
<evidence type="ECO:0000313" key="9">
    <source>
        <dbReference type="EMBL" id="AXV83809.1"/>
    </source>
</evidence>
<geneLocation type="plasmid" evidence="9 10">
    <name>unnamed</name>
</geneLocation>